<proteinExistence type="predicted"/>
<dbReference type="Pfam" id="PF01476">
    <property type="entry name" value="LysM"/>
    <property type="match status" value="1"/>
</dbReference>
<dbReference type="RefSeq" id="WP_350395840.1">
    <property type="nucleotide sequence ID" value="NZ_JBELQE010000085.1"/>
</dbReference>
<dbReference type="PANTHER" id="PTHR34700">
    <property type="entry name" value="POTASSIUM BINDING PROTEIN KBP"/>
    <property type="match status" value="1"/>
</dbReference>
<feature type="region of interest" description="Disordered" evidence="1">
    <location>
        <begin position="38"/>
        <end position="105"/>
    </location>
</feature>
<feature type="region of interest" description="Disordered" evidence="1">
    <location>
        <begin position="359"/>
        <end position="478"/>
    </location>
</feature>
<dbReference type="InterPro" id="IPR052196">
    <property type="entry name" value="Bact_Kbp"/>
</dbReference>
<feature type="compositionally biased region" description="Low complexity" evidence="1">
    <location>
        <begin position="469"/>
        <end position="478"/>
    </location>
</feature>
<dbReference type="EMBL" id="JBELQE010000085">
    <property type="protein sequence ID" value="MER2251440.1"/>
    <property type="molecule type" value="Genomic_DNA"/>
</dbReference>
<feature type="compositionally biased region" description="Low complexity" evidence="1">
    <location>
        <begin position="213"/>
        <end position="234"/>
    </location>
</feature>
<dbReference type="CDD" id="cd00118">
    <property type="entry name" value="LysM"/>
    <property type="match status" value="1"/>
</dbReference>
<comment type="caution">
    <text evidence="3">The sequence shown here is derived from an EMBL/GenBank/DDBJ whole genome shotgun (WGS) entry which is preliminary data.</text>
</comment>
<feature type="domain" description="LysM" evidence="2">
    <location>
        <begin position="507"/>
        <end position="556"/>
    </location>
</feature>
<feature type="compositionally biased region" description="Basic and acidic residues" evidence="1">
    <location>
        <begin position="58"/>
        <end position="67"/>
    </location>
</feature>
<name>A0ABV1QQ16_9HYPH</name>
<feature type="compositionally biased region" description="Low complexity" evidence="1">
    <location>
        <begin position="429"/>
        <end position="448"/>
    </location>
</feature>
<dbReference type="SMART" id="SM00257">
    <property type="entry name" value="LysM"/>
    <property type="match status" value="1"/>
</dbReference>
<protein>
    <submittedName>
        <fullName evidence="3">LysM peptidoglycan-binding domain-containing protein</fullName>
    </submittedName>
</protein>
<dbReference type="InterPro" id="IPR018392">
    <property type="entry name" value="LysM"/>
</dbReference>
<organism evidence="3 4">
    <name type="scientific">Methylorubrum podarium</name>
    <dbReference type="NCBI Taxonomy" id="200476"/>
    <lineage>
        <taxon>Bacteria</taxon>
        <taxon>Pseudomonadati</taxon>
        <taxon>Pseudomonadota</taxon>
        <taxon>Alphaproteobacteria</taxon>
        <taxon>Hyphomicrobiales</taxon>
        <taxon>Methylobacteriaceae</taxon>
        <taxon>Methylorubrum</taxon>
    </lineage>
</organism>
<dbReference type="PANTHER" id="PTHR34700:SF4">
    <property type="entry name" value="PHAGE-LIKE ELEMENT PBSX PROTEIN XKDP"/>
    <property type="match status" value="1"/>
</dbReference>
<sequence>MTAEVRRSLVLAAAGLLGGFAMVVALFGTGELLKRNATVNPSAETPAAPDGPSAGAETGDRAGKEPSTDSPHAALGALSQGGTGPGQPAAPDATPRGDDGTPSFDIVRVEPDGASVIAGRAAPDSRIELLRDGKPFATARADASGQFALTPPDLPPGTSEIALRATGADGKPLPGRESVTVVVAEKRDAKPLIALSAPDAPTRVLSQPDAPDASGKPPAAAFAATPGNAAPAPGGTEGSREAGKPAGESRSAAVKPSRGSDKPAGKAPAEAGAIRIVSVDAQEGGRLDVTGQATAWSSLRLYLNDTMVASGRSGADGRVAFTIGRGVKPGAYRIRIDSVDPAGGKVKSRAEVAFAYPDSVPPTRYAETGPAAAAKPEGTSPPTPKAQPGRERAAVEPRTTAPEQPGAGRPTPAAKTKSAEAKSAEAKSAEIGPAPSLAAAPPVAVAGSRGEADRPVTAGTPALAASSGARTPTPAADGRAAAALAPSLPGGRSAAADAGAVFVPEINTARITRGDSLWQISRRTYGRGNRYTVIYDANQDQIRDPNRIYPGQMFVLPKDAPSARGVPDRRT</sequence>
<dbReference type="PROSITE" id="PS51782">
    <property type="entry name" value="LYSM"/>
    <property type="match status" value="1"/>
</dbReference>
<dbReference type="Gene3D" id="3.10.350.10">
    <property type="entry name" value="LysM domain"/>
    <property type="match status" value="1"/>
</dbReference>
<dbReference type="InterPro" id="IPR036779">
    <property type="entry name" value="LysM_dom_sf"/>
</dbReference>
<gene>
    <name evidence="3" type="ORF">ABS772_16095</name>
</gene>
<dbReference type="Proteomes" id="UP001480955">
    <property type="component" value="Unassembled WGS sequence"/>
</dbReference>
<keyword evidence="4" id="KW-1185">Reference proteome</keyword>
<evidence type="ECO:0000259" key="2">
    <source>
        <dbReference type="PROSITE" id="PS51782"/>
    </source>
</evidence>
<evidence type="ECO:0000256" key="1">
    <source>
        <dbReference type="SAM" id="MobiDB-lite"/>
    </source>
</evidence>
<reference evidence="3 4" key="1">
    <citation type="submission" date="2024-06" db="EMBL/GenBank/DDBJ databases">
        <authorList>
            <person name="Campbell A.G."/>
        </authorList>
    </citation>
    <scope>NUCLEOTIDE SEQUENCE [LARGE SCALE GENOMIC DNA]</scope>
    <source>
        <strain evidence="3 4">EM12</strain>
    </source>
</reference>
<evidence type="ECO:0000313" key="4">
    <source>
        <dbReference type="Proteomes" id="UP001480955"/>
    </source>
</evidence>
<feature type="region of interest" description="Disordered" evidence="1">
    <location>
        <begin position="193"/>
        <end position="270"/>
    </location>
</feature>
<evidence type="ECO:0000313" key="3">
    <source>
        <dbReference type="EMBL" id="MER2251440.1"/>
    </source>
</evidence>
<accession>A0ABV1QQ16</accession>
<feature type="compositionally biased region" description="Basic and acidic residues" evidence="1">
    <location>
        <begin position="417"/>
        <end position="428"/>
    </location>
</feature>